<keyword evidence="1" id="KW-0472">Membrane</keyword>
<name>H5XUN6_9FIRM</name>
<keyword evidence="1" id="KW-1133">Transmembrane helix</keyword>
<keyword evidence="3" id="KW-1185">Reference proteome</keyword>
<dbReference type="eggNOG" id="ENOG5033H80">
    <property type="taxonomic scope" value="Bacteria"/>
</dbReference>
<dbReference type="OrthoDB" id="1798117at2"/>
<reference evidence="2 3" key="1">
    <citation type="submission" date="2011-11" db="EMBL/GenBank/DDBJ databases">
        <title>The Noncontiguous Finished genome of Desulfosporosinus youngiae DSM 17734.</title>
        <authorList>
            <consortium name="US DOE Joint Genome Institute (JGI-PGF)"/>
            <person name="Lucas S."/>
            <person name="Han J."/>
            <person name="Lapidus A."/>
            <person name="Cheng J.-F."/>
            <person name="Goodwin L."/>
            <person name="Pitluck S."/>
            <person name="Peters L."/>
            <person name="Ovchinnikova G."/>
            <person name="Lu M."/>
            <person name="Land M.L."/>
            <person name="Hauser L."/>
            <person name="Pester M."/>
            <person name="Spring S."/>
            <person name="Ollivier B."/>
            <person name="Rattei T."/>
            <person name="Klenk H.-P."/>
            <person name="Wagner M."/>
            <person name="Loy A."/>
            <person name="Woyke T.J."/>
        </authorList>
    </citation>
    <scope>NUCLEOTIDE SEQUENCE [LARGE SCALE GENOMIC DNA]</scope>
    <source>
        <strain evidence="2 3">DSM 17734</strain>
    </source>
</reference>
<sequence>MKLPKTKDRMLLGILAGGITFVIQSLFDYTSARQGISKRSYWTTAAGVWVNSRRQAQKWDGQLLGGWMTFGLNVLNGIFMVWMFTQAGLNKWAIKGMVTASAFGSAVNALLSGFDNNKVSPKDGTSNLSYALTHIISGLVASWSIVTFGDKSLFNERIPIIAKEESPSVTPSYIDGSVPNETYPTYMQ</sequence>
<proteinExistence type="predicted"/>
<evidence type="ECO:0000256" key="1">
    <source>
        <dbReference type="SAM" id="Phobius"/>
    </source>
</evidence>
<feature type="transmembrane region" description="Helical" evidence="1">
    <location>
        <begin position="64"/>
        <end position="85"/>
    </location>
</feature>
<gene>
    <name evidence="2" type="ORF">DesyoDRAFT_1946</name>
</gene>
<evidence type="ECO:0000313" key="3">
    <source>
        <dbReference type="Proteomes" id="UP000005104"/>
    </source>
</evidence>
<organism evidence="2 3">
    <name type="scientific">Desulfosporosinus youngiae DSM 17734</name>
    <dbReference type="NCBI Taxonomy" id="768710"/>
    <lineage>
        <taxon>Bacteria</taxon>
        <taxon>Bacillati</taxon>
        <taxon>Bacillota</taxon>
        <taxon>Clostridia</taxon>
        <taxon>Eubacteriales</taxon>
        <taxon>Desulfitobacteriaceae</taxon>
        <taxon>Desulfosporosinus</taxon>
    </lineage>
</organism>
<keyword evidence="1" id="KW-0812">Transmembrane</keyword>
<feature type="transmembrane region" description="Helical" evidence="1">
    <location>
        <begin position="131"/>
        <end position="149"/>
    </location>
</feature>
<accession>H5XUN6</accession>
<dbReference type="HOGENOM" id="CLU_122311_0_0_9"/>
<dbReference type="RefSeq" id="WP_007782265.1">
    <property type="nucleotide sequence ID" value="NZ_CM001441.1"/>
</dbReference>
<evidence type="ECO:0000313" key="2">
    <source>
        <dbReference type="EMBL" id="EHQ89054.1"/>
    </source>
</evidence>
<dbReference type="EMBL" id="CM001441">
    <property type="protein sequence ID" value="EHQ89054.1"/>
    <property type="molecule type" value="Genomic_DNA"/>
</dbReference>
<protein>
    <submittedName>
        <fullName evidence="2">Uncharacterized protein</fullName>
    </submittedName>
</protein>
<dbReference type="Proteomes" id="UP000005104">
    <property type="component" value="Chromosome"/>
</dbReference>
<feature type="transmembrane region" description="Helical" evidence="1">
    <location>
        <begin position="12"/>
        <end position="32"/>
    </location>
</feature>
<feature type="transmembrane region" description="Helical" evidence="1">
    <location>
        <begin position="92"/>
        <end position="111"/>
    </location>
</feature>
<dbReference type="AlphaFoldDB" id="H5XUN6"/>